<accession>A0A9P6CR93</accession>
<keyword evidence="3" id="KW-1185">Reference proteome</keyword>
<evidence type="ECO:0000313" key="3">
    <source>
        <dbReference type="Proteomes" id="UP000807353"/>
    </source>
</evidence>
<feature type="compositionally biased region" description="Low complexity" evidence="1">
    <location>
        <begin position="42"/>
        <end position="53"/>
    </location>
</feature>
<evidence type="ECO:0000256" key="1">
    <source>
        <dbReference type="SAM" id="MobiDB-lite"/>
    </source>
</evidence>
<dbReference type="Proteomes" id="UP000807353">
    <property type="component" value="Unassembled WGS sequence"/>
</dbReference>
<feature type="compositionally biased region" description="Polar residues" evidence="1">
    <location>
        <begin position="27"/>
        <end position="41"/>
    </location>
</feature>
<evidence type="ECO:0000313" key="2">
    <source>
        <dbReference type="EMBL" id="KAF9469388.1"/>
    </source>
</evidence>
<reference evidence="2" key="1">
    <citation type="submission" date="2020-11" db="EMBL/GenBank/DDBJ databases">
        <authorList>
            <consortium name="DOE Joint Genome Institute"/>
            <person name="Ahrendt S."/>
            <person name="Riley R."/>
            <person name="Andreopoulos W."/>
            <person name="Labutti K."/>
            <person name="Pangilinan J."/>
            <person name="Ruiz-Duenas F.J."/>
            <person name="Barrasa J.M."/>
            <person name="Sanchez-Garcia M."/>
            <person name="Camarero S."/>
            <person name="Miyauchi S."/>
            <person name="Serrano A."/>
            <person name="Linde D."/>
            <person name="Babiker R."/>
            <person name="Drula E."/>
            <person name="Ayuso-Fernandez I."/>
            <person name="Pacheco R."/>
            <person name="Padilla G."/>
            <person name="Ferreira P."/>
            <person name="Barriuso J."/>
            <person name="Kellner H."/>
            <person name="Castanera R."/>
            <person name="Alfaro M."/>
            <person name="Ramirez L."/>
            <person name="Pisabarro A.G."/>
            <person name="Kuo A."/>
            <person name="Tritt A."/>
            <person name="Lipzen A."/>
            <person name="He G."/>
            <person name="Yan M."/>
            <person name="Ng V."/>
            <person name="Cullen D."/>
            <person name="Martin F."/>
            <person name="Rosso M.-N."/>
            <person name="Henrissat B."/>
            <person name="Hibbett D."/>
            <person name="Martinez A.T."/>
            <person name="Grigoriev I.V."/>
        </authorList>
    </citation>
    <scope>NUCLEOTIDE SEQUENCE</scope>
    <source>
        <strain evidence="2">CBS 247.69</strain>
    </source>
</reference>
<dbReference type="OrthoDB" id="2726318at2759"/>
<organism evidence="2 3">
    <name type="scientific">Collybia nuda</name>
    <dbReference type="NCBI Taxonomy" id="64659"/>
    <lineage>
        <taxon>Eukaryota</taxon>
        <taxon>Fungi</taxon>
        <taxon>Dikarya</taxon>
        <taxon>Basidiomycota</taxon>
        <taxon>Agaricomycotina</taxon>
        <taxon>Agaricomycetes</taxon>
        <taxon>Agaricomycetidae</taxon>
        <taxon>Agaricales</taxon>
        <taxon>Tricholomatineae</taxon>
        <taxon>Clitocybaceae</taxon>
        <taxon>Collybia</taxon>
    </lineage>
</organism>
<name>A0A9P6CR93_9AGAR</name>
<gene>
    <name evidence="2" type="ORF">BDZ94DRAFT_1244331</name>
</gene>
<dbReference type="AlphaFoldDB" id="A0A9P6CR93"/>
<comment type="caution">
    <text evidence="2">The sequence shown here is derived from an EMBL/GenBank/DDBJ whole genome shotgun (WGS) entry which is preliminary data.</text>
</comment>
<feature type="compositionally biased region" description="Basic and acidic residues" evidence="1">
    <location>
        <begin position="98"/>
        <end position="110"/>
    </location>
</feature>
<protein>
    <submittedName>
        <fullName evidence="2">Uncharacterized protein</fullName>
    </submittedName>
</protein>
<dbReference type="EMBL" id="MU150230">
    <property type="protein sequence ID" value="KAF9469388.1"/>
    <property type="molecule type" value="Genomic_DNA"/>
</dbReference>
<feature type="region of interest" description="Disordered" evidence="1">
    <location>
        <begin position="1"/>
        <end position="112"/>
    </location>
</feature>
<feature type="compositionally biased region" description="Gly residues" evidence="1">
    <location>
        <begin position="82"/>
        <end position="94"/>
    </location>
</feature>
<proteinExistence type="predicted"/>
<sequence length="136" mass="14324">MNSPPEPGSPSLSTPSSGSPPPEEINAQASGSTSTHLMNTITSHLTSTFSGSSSKRRLPGGSGYGASSSNRDPKTRRRGDTGRGQGGDRSGGGSNWDNSKETGRREKDDLVDNGIVEFLRKEIGDPFQDSIIKKFA</sequence>